<dbReference type="OrthoDB" id="339900at2759"/>
<dbReference type="InterPro" id="IPR038071">
    <property type="entry name" value="UROD/MetE-like_sf"/>
</dbReference>
<keyword evidence="3" id="KW-1185">Reference proteome</keyword>
<gene>
    <name evidence="2" type="ORF">TTAC_LOCUS868</name>
</gene>
<dbReference type="AlphaFoldDB" id="A0A0R3WJL3"/>
<dbReference type="Proteomes" id="UP000274429">
    <property type="component" value="Unassembled WGS sequence"/>
</dbReference>
<evidence type="ECO:0000259" key="1">
    <source>
        <dbReference type="Pfam" id="PF01208"/>
    </source>
</evidence>
<reference evidence="2 3" key="2">
    <citation type="submission" date="2018-11" db="EMBL/GenBank/DDBJ databases">
        <authorList>
            <consortium name="Pathogen Informatics"/>
        </authorList>
    </citation>
    <scope>NUCLEOTIDE SEQUENCE [LARGE SCALE GENOMIC DNA]</scope>
</reference>
<evidence type="ECO:0000313" key="2">
    <source>
        <dbReference type="EMBL" id="VDM17106.1"/>
    </source>
</evidence>
<dbReference type="GO" id="GO:0006779">
    <property type="term" value="P:porphyrin-containing compound biosynthetic process"/>
    <property type="evidence" value="ECO:0007669"/>
    <property type="project" value="InterPro"/>
</dbReference>
<dbReference type="GO" id="GO:0004853">
    <property type="term" value="F:uroporphyrinogen decarboxylase activity"/>
    <property type="evidence" value="ECO:0007669"/>
    <property type="project" value="InterPro"/>
</dbReference>
<feature type="domain" description="Uroporphyrinogen decarboxylase (URO-D)" evidence="1">
    <location>
        <begin position="45"/>
        <end position="92"/>
    </location>
</feature>
<sequence>MVNISLNETLQSRIAFTRIGPKRIAGVALLTYLRHDPFIAATFLHELEDRVKEMLHSFAFKTRRYIANLGHGICPDVEPEKVAAFVDLVHRYSADGIAA</sequence>
<dbReference type="STRING" id="6205.A0A0R3WJL3"/>
<name>A0A0R3WJL3_HYDTA</name>
<dbReference type="WBParaSite" id="TTAC_0000086701-mRNA-1">
    <property type="protein sequence ID" value="TTAC_0000086701-mRNA-1"/>
    <property type="gene ID" value="TTAC_0000086701"/>
</dbReference>
<protein>
    <submittedName>
        <fullName evidence="4">Uroporphyrinogen_deCOase domain-containing protein</fullName>
    </submittedName>
</protein>
<evidence type="ECO:0000313" key="3">
    <source>
        <dbReference type="Proteomes" id="UP000274429"/>
    </source>
</evidence>
<dbReference type="InterPro" id="IPR000257">
    <property type="entry name" value="Uroporphyrinogen_deCOase"/>
</dbReference>
<proteinExistence type="predicted"/>
<organism evidence="4">
    <name type="scientific">Hydatigena taeniaeformis</name>
    <name type="common">Feline tapeworm</name>
    <name type="synonym">Taenia taeniaeformis</name>
    <dbReference type="NCBI Taxonomy" id="6205"/>
    <lineage>
        <taxon>Eukaryota</taxon>
        <taxon>Metazoa</taxon>
        <taxon>Spiralia</taxon>
        <taxon>Lophotrochozoa</taxon>
        <taxon>Platyhelminthes</taxon>
        <taxon>Cestoda</taxon>
        <taxon>Eucestoda</taxon>
        <taxon>Cyclophyllidea</taxon>
        <taxon>Taeniidae</taxon>
        <taxon>Hydatigera</taxon>
    </lineage>
</organism>
<dbReference type="EMBL" id="UYWX01000115">
    <property type="protein sequence ID" value="VDM17106.1"/>
    <property type="molecule type" value="Genomic_DNA"/>
</dbReference>
<evidence type="ECO:0000313" key="4">
    <source>
        <dbReference type="WBParaSite" id="TTAC_0000086701-mRNA-1"/>
    </source>
</evidence>
<reference evidence="4" key="1">
    <citation type="submission" date="2017-02" db="UniProtKB">
        <authorList>
            <consortium name="WormBaseParasite"/>
        </authorList>
    </citation>
    <scope>IDENTIFICATION</scope>
</reference>
<dbReference type="SUPFAM" id="SSF51726">
    <property type="entry name" value="UROD/MetE-like"/>
    <property type="match status" value="1"/>
</dbReference>
<dbReference type="Pfam" id="PF01208">
    <property type="entry name" value="URO-D"/>
    <property type="match status" value="1"/>
</dbReference>
<accession>A0A0R3WJL3</accession>
<dbReference type="Gene3D" id="3.20.20.210">
    <property type="match status" value="1"/>
</dbReference>